<dbReference type="EMBL" id="JBHUMV010000003">
    <property type="protein sequence ID" value="MFD2754262.1"/>
    <property type="molecule type" value="Genomic_DNA"/>
</dbReference>
<evidence type="ECO:0000313" key="2">
    <source>
        <dbReference type="Proteomes" id="UP001597463"/>
    </source>
</evidence>
<organism evidence="1 2">
    <name type="scientific">Comamonas terrae</name>
    <dbReference type="NCBI Taxonomy" id="673548"/>
    <lineage>
        <taxon>Bacteria</taxon>
        <taxon>Pseudomonadati</taxon>
        <taxon>Pseudomonadota</taxon>
        <taxon>Betaproteobacteria</taxon>
        <taxon>Burkholderiales</taxon>
        <taxon>Comamonadaceae</taxon>
        <taxon>Comamonas</taxon>
    </lineage>
</organism>
<gene>
    <name evidence="1" type="ORF">ACFSW6_09190</name>
</gene>
<protein>
    <submittedName>
        <fullName evidence="1">Uncharacterized protein</fullName>
    </submittedName>
</protein>
<evidence type="ECO:0000313" key="1">
    <source>
        <dbReference type="EMBL" id="MFD2754262.1"/>
    </source>
</evidence>
<sequence>MSQSPLAALTQQLAHLPPDLLRTLQRAANGLDLDVQGLTADEVVQRYTALGCQITPDFAARILRELPSAGTSHSDIAAAKLNESDLPIAGDKDDGSGSHQGSVEPALTLRFYDWRCGHHGQRPADIPVSNPEQASAILHAMSHCISQPGHFRAWLMNDVHAVGAYVSDDHFSLANSEKTQFPNTELLGWDDERPVLIYGTAEQIAELNSPAHAEAVSGLWFWDSLPAWDGKSYLDESMATTTLTLAELQELARPIEWHEPARGEWFGLPPVFKSAATALEEVRAISAELAATVQTPALDA</sequence>
<proteinExistence type="predicted"/>
<dbReference type="RefSeq" id="WP_157082099.1">
    <property type="nucleotide sequence ID" value="NZ_BCNT01000016.1"/>
</dbReference>
<reference evidence="2" key="1">
    <citation type="journal article" date="2019" name="Int. J. Syst. Evol. Microbiol.">
        <title>The Global Catalogue of Microorganisms (GCM) 10K type strain sequencing project: providing services to taxonomists for standard genome sequencing and annotation.</title>
        <authorList>
            <consortium name="The Broad Institute Genomics Platform"/>
            <consortium name="The Broad Institute Genome Sequencing Center for Infectious Disease"/>
            <person name="Wu L."/>
            <person name="Ma J."/>
        </authorList>
    </citation>
    <scope>NUCLEOTIDE SEQUENCE [LARGE SCALE GENOMIC DNA]</scope>
    <source>
        <strain evidence="2">TISTR 1906</strain>
    </source>
</reference>
<keyword evidence="2" id="KW-1185">Reference proteome</keyword>
<accession>A0ABW5UKX0</accession>
<name>A0ABW5UKX0_9BURK</name>
<comment type="caution">
    <text evidence="1">The sequence shown here is derived from an EMBL/GenBank/DDBJ whole genome shotgun (WGS) entry which is preliminary data.</text>
</comment>
<dbReference type="Proteomes" id="UP001597463">
    <property type="component" value="Unassembled WGS sequence"/>
</dbReference>